<gene>
    <name evidence="1" type="ORF">LCGC14_0828390</name>
</gene>
<protein>
    <submittedName>
        <fullName evidence="1">Uncharacterized protein</fullName>
    </submittedName>
</protein>
<evidence type="ECO:0000313" key="1">
    <source>
        <dbReference type="EMBL" id="KKN31010.1"/>
    </source>
</evidence>
<reference evidence="1" key="1">
    <citation type="journal article" date="2015" name="Nature">
        <title>Complex archaea that bridge the gap between prokaryotes and eukaryotes.</title>
        <authorList>
            <person name="Spang A."/>
            <person name="Saw J.H."/>
            <person name="Jorgensen S.L."/>
            <person name="Zaremba-Niedzwiedzka K."/>
            <person name="Martijn J."/>
            <person name="Lind A.E."/>
            <person name="van Eijk R."/>
            <person name="Schleper C."/>
            <person name="Guy L."/>
            <person name="Ettema T.J."/>
        </authorList>
    </citation>
    <scope>NUCLEOTIDE SEQUENCE</scope>
</reference>
<dbReference type="AlphaFoldDB" id="A0A0F9PGQ5"/>
<accession>A0A0F9PGQ5</accession>
<name>A0A0F9PGQ5_9ZZZZ</name>
<sequence length="58" mass="7020">MILRRNKILLESSRKKLIGKNYFAISNERRTKAEILNNKNYLKILHFIEKLMILFLTQ</sequence>
<comment type="caution">
    <text evidence="1">The sequence shown here is derived from an EMBL/GenBank/DDBJ whole genome shotgun (WGS) entry which is preliminary data.</text>
</comment>
<organism evidence="1">
    <name type="scientific">marine sediment metagenome</name>
    <dbReference type="NCBI Taxonomy" id="412755"/>
    <lineage>
        <taxon>unclassified sequences</taxon>
        <taxon>metagenomes</taxon>
        <taxon>ecological metagenomes</taxon>
    </lineage>
</organism>
<proteinExistence type="predicted"/>
<dbReference type="EMBL" id="LAZR01002364">
    <property type="protein sequence ID" value="KKN31010.1"/>
    <property type="molecule type" value="Genomic_DNA"/>
</dbReference>